<keyword evidence="10" id="KW-1185">Reference proteome</keyword>
<dbReference type="InterPro" id="IPR036249">
    <property type="entry name" value="Thioredoxin-like_sf"/>
</dbReference>
<gene>
    <name evidence="9" type="ORF">MY1_1003</name>
</gene>
<reference evidence="9 10" key="1">
    <citation type="journal article" date="2011" name="J. Bacteriol.">
        <title>Genome Sequence of an Ammonia-Oxidizing Soil Archaeon, "Candidatus Nitrosoarchaeum koreensis" MY1.</title>
        <authorList>
            <person name="Kim B.K."/>
            <person name="Jung M.Y."/>
            <person name="Yu D.S."/>
            <person name="Park S.J."/>
            <person name="Oh T.K."/>
            <person name="Rhee S.K."/>
            <person name="Kim J.F."/>
        </authorList>
    </citation>
    <scope>NUCLEOTIDE SEQUENCE [LARGE SCALE GENOMIC DNA]</scope>
    <source>
        <strain evidence="9 10">MY1</strain>
    </source>
</reference>
<dbReference type="RefSeq" id="WP_007550593.1">
    <property type="nucleotide sequence ID" value="NZ_AFPU01000001.1"/>
</dbReference>
<feature type="transmembrane region" description="Helical" evidence="7">
    <location>
        <begin position="5"/>
        <end position="24"/>
    </location>
</feature>
<dbReference type="Proteomes" id="UP000004440">
    <property type="component" value="Unassembled WGS sequence"/>
</dbReference>
<dbReference type="PANTHER" id="PTHR13887">
    <property type="entry name" value="GLUTATHIONE S-TRANSFERASE KAPPA"/>
    <property type="match status" value="1"/>
</dbReference>
<comment type="caution">
    <text evidence="9">The sequence shown here is derived from an EMBL/GenBank/DDBJ whole genome shotgun (WGS) entry which is preliminary data.</text>
</comment>
<evidence type="ECO:0000256" key="7">
    <source>
        <dbReference type="SAM" id="Phobius"/>
    </source>
</evidence>
<dbReference type="GO" id="GO:0016491">
    <property type="term" value="F:oxidoreductase activity"/>
    <property type="evidence" value="ECO:0007669"/>
    <property type="project" value="UniProtKB-KW"/>
</dbReference>
<dbReference type="SUPFAM" id="SSF52833">
    <property type="entry name" value="Thioredoxin-like"/>
    <property type="match status" value="1"/>
</dbReference>
<keyword evidence="5" id="KW-1015">Disulfide bond</keyword>
<proteinExistence type="inferred from homology"/>
<evidence type="ECO:0000256" key="6">
    <source>
        <dbReference type="ARBA" id="ARBA00023284"/>
    </source>
</evidence>
<dbReference type="InterPro" id="IPR013766">
    <property type="entry name" value="Thioredoxin_domain"/>
</dbReference>
<dbReference type="PATRIC" id="fig|1001994.6.peg.988"/>
<dbReference type="PROSITE" id="PS51352">
    <property type="entry name" value="THIOREDOXIN_2"/>
    <property type="match status" value="1"/>
</dbReference>
<dbReference type="InterPro" id="IPR012336">
    <property type="entry name" value="Thioredoxin-like_fold"/>
</dbReference>
<evidence type="ECO:0000256" key="4">
    <source>
        <dbReference type="ARBA" id="ARBA00023002"/>
    </source>
</evidence>
<accession>F9CWW1</accession>
<keyword evidence="7" id="KW-1133">Transmembrane helix</keyword>
<evidence type="ECO:0000256" key="3">
    <source>
        <dbReference type="ARBA" id="ARBA00022729"/>
    </source>
</evidence>
<dbReference type="OrthoDB" id="15256at2157"/>
<keyword evidence="7" id="KW-0472">Membrane</keyword>
<evidence type="ECO:0000313" key="9">
    <source>
        <dbReference type="EMBL" id="EGP93763.1"/>
    </source>
</evidence>
<evidence type="ECO:0000313" key="10">
    <source>
        <dbReference type="Proteomes" id="UP000004440"/>
    </source>
</evidence>
<keyword evidence="4" id="KW-0560">Oxidoreductase</keyword>
<feature type="domain" description="Thioredoxin" evidence="8">
    <location>
        <begin position="25"/>
        <end position="214"/>
    </location>
</feature>
<evidence type="ECO:0000256" key="1">
    <source>
        <dbReference type="ARBA" id="ARBA00005791"/>
    </source>
</evidence>
<comment type="similarity">
    <text evidence="1">Belongs to the thioredoxin family. DsbA subfamily.</text>
</comment>
<dbReference type="STRING" id="1001994.MY1_1003"/>
<protein>
    <submittedName>
        <fullName evidence="9">DSBA oxidoreductase</fullName>
    </submittedName>
</protein>
<name>F9CWW1_9ARCH</name>
<keyword evidence="7" id="KW-0812">Transmembrane</keyword>
<dbReference type="AlphaFoldDB" id="F9CWW1"/>
<dbReference type="EMBL" id="AFPU01000001">
    <property type="protein sequence ID" value="EGP93763.1"/>
    <property type="molecule type" value="Genomic_DNA"/>
</dbReference>
<evidence type="ECO:0000256" key="5">
    <source>
        <dbReference type="ARBA" id="ARBA00023157"/>
    </source>
</evidence>
<dbReference type="PANTHER" id="PTHR13887:SF14">
    <property type="entry name" value="DISULFIDE BOND FORMATION PROTEIN D"/>
    <property type="match status" value="1"/>
</dbReference>
<keyword evidence="6" id="KW-0676">Redox-active center</keyword>
<evidence type="ECO:0000259" key="8">
    <source>
        <dbReference type="PROSITE" id="PS51352"/>
    </source>
</evidence>
<dbReference type="Pfam" id="PF13462">
    <property type="entry name" value="Thioredoxin_4"/>
    <property type="match status" value="1"/>
</dbReference>
<organism evidence="9 10">
    <name type="scientific">Nitrosarchaeum koreense MY1</name>
    <dbReference type="NCBI Taxonomy" id="1001994"/>
    <lineage>
        <taxon>Archaea</taxon>
        <taxon>Nitrososphaerota</taxon>
        <taxon>Nitrososphaeria</taxon>
        <taxon>Nitrosopumilales</taxon>
        <taxon>Nitrosopumilaceae</taxon>
        <taxon>Nitrosarchaeum</taxon>
    </lineage>
</organism>
<keyword evidence="3" id="KW-0732">Signal</keyword>
<evidence type="ECO:0000256" key="2">
    <source>
        <dbReference type="ARBA" id="ARBA00007787"/>
    </source>
</evidence>
<comment type="similarity">
    <text evidence="2">Belongs to the glutaredoxin family.</text>
</comment>
<sequence>MKKNFVLTIPIIIGILAGLFLAFYPQTEDNPKILTETNLIHNGSPILGDHSAKITILEWGDYQCTFCHKFHQTTLNAIKQDFINTGKIKMVFKDFPLNGEDSILAAEAAYCAQDQGKYWQYHDELYKNWAGERTGWVNRNSLDKFATTVKLNLDKFNTCLDNHKYLDKVNQLHQFGKEIGVDATPYFLVFNNEKIIKIRGNQPLEVFLKSIDEL</sequence>
<dbReference type="Gene3D" id="3.40.30.10">
    <property type="entry name" value="Glutaredoxin"/>
    <property type="match status" value="1"/>
</dbReference>